<feature type="domain" description="DnaJ homologue subfamily C member 28 conserved" evidence="1">
    <location>
        <begin position="10"/>
        <end position="77"/>
    </location>
</feature>
<proteinExistence type="predicted"/>
<gene>
    <name evidence="2" type="ORF">E3U44_11325</name>
</gene>
<dbReference type="Pfam" id="PF09350">
    <property type="entry name" value="DJC28_CD"/>
    <property type="match status" value="1"/>
</dbReference>
<sequence length="130" mass="15065">MIAMLLLEKIAEARITEALERGELDNLPGQGQPLCLDDDRLVPESLRAAYRILKNAGYLPPELEPRREIRTIEQLLATTEDKIERREARKKLNYLLGKIATLRGGSSHLQTEQYYYEKLMQRLQEEKKGE</sequence>
<evidence type="ECO:0000313" key="2">
    <source>
        <dbReference type="EMBL" id="QBQ56546.1"/>
    </source>
</evidence>
<dbReference type="InterPro" id="IPR052573">
    <property type="entry name" value="DnaJ_C_subfamily_28"/>
</dbReference>
<keyword evidence="3" id="KW-1185">Reference proteome</keyword>
<dbReference type="Proteomes" id="UP000294325">
    <property type="component" value="Chromosome"/>
</dbReference>
<reference evidence="2 3" key="1">
    <citation type="submission" date="2019-03" db="EMBL/GenBank/DDBJ databases">
        <title>The genome sequence of Nitrosococcus wardiae strain D1FHST reveals the archetypal metabolic capacity of ammonia-oxidizing Gammaproteobacteria.</title>
        <authorList>
            <person name="Wang L."/>
            <person name="Lim C.K."/>
            <person name="Hanson T.E."/>
            <person name="Dang H."/>
            <person name="Klotz M.G."/>
        </authorList>
    </citation>
    <scope>NUCLEOTIDE SEQUENCE [LARGE SCALE GENOMIC DNA]</scope>
    <source>
        <strain evidence="2 3">D1FHS</strain>
    </source>
</reference>
<dbReference type="InterPro" id="IPR018961">
    <property type="entry name" value="DnaJ_homolog_subfam-C_membr-28"/>
</dbReference>
<dbReference type="PANTHER" id="PTHR39158">
    <property type="entry name" value="OS08G0560600 PROTEIN"/>
    <property type="match status" value="1"/>
</dbReference>
<name>A0A4P7C659_9GAMM</name>
<dbReference type="AlphaFoldDB" id="A0A4P7C659"/>
<dbReference type="EMBL" id="CP038033">
    <property type="protein sequence ID" value="QBQ56546.1"/>
    <property type="molecule type" value="Genomic_DNA"/>
</dbReference>
<dbReference type="PANTHER" id="PTHR39158:SF1">
    <property type="entry name" value="DNAJ HOMOLOG SUBFAMILY C MEMBER 28"/>
    <property type="match status" value="1"/>
</dbReference>
<evidence type="ECO:0000313" key="3">
    <source>
        <dbReference type="Proteomes" id="UP000294325"/>
    </source>
</evidence>
<dbReference type="OrthoDB" id="9798476at2"/>
<protein>
    <submittedName>
        <fullName evidence="2">DUF1992 domain-containing protein</fullName>
    </submittedName>
</protein>
<dbReference type="KEGG" id="nwr:E3U44_11325"/>
<accession>A0A4P7C659</accession>
<organism evidence="2 3">
    <name type="scientific">Nitrosococcus wardiae</name>
    <dbReference type="NCBI Taxonomy" id="1814290"/>
    <lineage>
        <taxon>Bacteria</taxon>
        <taxon>Pseudomonadati</taxon>
        <taxon>Pseudomonadota</taxon>
        <taxon>Gammaproteobacteria</taxon>
        <taxon>Chromatiales</taxon>
        <taxon>Chromatiaceae</taxon>
        <taxon>Nitrosococcus</taxon>
    </lineage>
</organism>
<evidence type="ECO:0000259" key="1">
    <source>
        <dbReference type="Pfam" id="PF09350"/>
    </source>
</evidence>